<dbReference type="SUPFAM" id="SSF49899">
    <property type="entry name" value="Concanavalin A-like lectins/glucanases"/>
    <property type="match status" value="1"/>
</dbReference>
<dbReference type="EMBL" id="REGN01004534">
    <property type="protein sequence ID" value="RNA17089.1"/>
    <property type="molecule type" value="Genomic_DNA"/>
</dbReference>
<dbReference type="GO" id="GO:0016787">
    <property type="term" value="F:hydrolase activity"/>
    <property type="evidence" value="ECO:0007669"/>
    <property type="project" value="UniProtKB-KW"/>
</dbReference>
<evidence type="ECO:0000313" key="2">
    <source>
        <dbReference type="Proteomes" id="UP000276133"/>
    </source>
</evidence>
<keyword evidence="1" id="KW-0378">Hydrolase</keyword>
<accession>A0A3M7R0T0</accession>
<gene>
    <name evidence="1" type="ORF">BpHYR1_010345</name>
</gene>
<dbReference type="Pfam" id="PF13385">
    <property type="entry name" value="Laminin_G_3"/>
    <property type="match status" value="1"/>
</dbReference>
<keyword evidence="2" id="KW-1185">Reference proteome</keyword>
<organism evidence="1 2">
    <name type="scientific">Brachionus plicatilis</name>
    <name type="common">Marine rotifer</name>
    <name type="synonym">Brachionus muelleri</name>
    <dbReference type="NCBI Taxonomy" id="10195"/>
    <lineage>
        <taxon>Eukaryota</taxon>
        <taxon>Metazoa</taxon>
        <taxon>Spiralia</taxon>
        <taxon>Gnathifera</taxon>
        <taxon>Rotifera</taxon>
        <taxon>Eurotatoria</taxon>
        <taxon>Monogononta</taxon>
        <taxon>Pseudotrocha</taxon>
        <taxon>Ploima</taxon>
        <taxon>Brachionidae</taxon>
        <taxon>Brachionus</taxon>
    </lineage>
</organism>
<comment type="caution">
    <text evidence="1">The sequence shown here is derived from an EMBL/GenBank/DDBJ whole genome shotgun (WGS) entry which is preliminary data.</text>
</comment>
<protein>
    <submittedName>
        <fullName evidence="1">Glycoside hydrolase</fullName>
    </submittedName>
</protein>
<proteinExistence type="predicted"/>
<evidence type="ECO:0000313" key="1">
    <source>
        <dbReference type="EMBL" id="RNA17089.1"/>
    </source>
</evidence>
<reference evidence="1 2" key="1">
    <citation type="journal article" date="2018" name="Sci. Rep.">
        <title>Genomic signatures of local adaptation to the degree of environmental predictability in rotifers.</title>
        <authorList>
            <person name="Franch-Gras L."/>
            <person name="Hahn C."/>
            <person name="Garcia-Roger E.M."/>
            <person name="Carmona M.J."/>
            <person name="Serra M."/>
            <person name="Gomez A."/>
        </authorList>
    </citation>
    <scope>NUCLEOTIDE SEQUENCE [LARGE SCALE GENOMIC DNA]</scope>
    <source>
        <strain evidence="1">HYR1</strain>
    </source>
</reference>
<dbReference type="Gene3D" id="2.60.120.200">
    <property type="match status" value="1"/>
</dbReference>
<dbReference type="Proteomes" id="UP000276133">
    <property type="component" value="Unassembled WGS sequence"/>
</dbReference>
<sequence>MKFLIWWIFIFKLVKTFTGYYYLKKNGSMIDKDVKQSLVINKVNAFNRFECIGHCGRLQQCYFVSFNSSICILYSYYAKFYIKNNSQGNLFEKKSHKNFGLVNYWPIENGEARDLAGGKDLYDPFNTQYSQDRHGSQSSAPAGIYFGNEFTVLVWVKLKSYAPWQRLFDFANGPADNNVLVVLSASEKLSYHLYNNDHYYGNLVTSIRLDLNGWYHLGFTLKNGYYKIYLNSILAEFNYTGVANPLNVIVRNSNYFGKSNWAADSNGDFMCDEIKFFDTELTDPDIKNEKIGSSGKFEQLFTKERDHGYQVQNLKFLNWLMGSRSNSEVDHNMIYMNIKMTYI</sequence>
<dbReference type="InterPro" id="IPR013320">
    <property type="entry name" value="ConA-like_dom_sf"/>
</dbReference>
<dbReference type="AlphaFoldDB" id="A0A3M7R0T0"/>
<name>A0A3M7R0T0_BRAPC</name>